<reference evidence="1" key="1">
    <citation type="submission" date="2020-11" db="EMBL/GenBank/DDBJ databases">
        <authorList>
            <consortium name="DOE Joint Genome Institute"/>
            <person name="Ahrendt S."/>
            <person name="Riley R."/>
            <person name="Andreopoulos W."/>
            <person name="Labutti K."/>
            <person name="Pangilinan J."/>
            <person name="Ruiz-Duenas F.J."/>
            <person name="Barrasa J.M."/>
            <person name="Sanchez-Garcia M."/>
            <person name="Camarero S."/>
            <person name="Miyauchi S."/>
            <person name="Serrano A."/>
            <person name="Linde D."/>
            <person name="Babiker R."/>
            <person name="Drula E."/>
            <person name="Ayuso-Fernandez I."/>
            <person name="Pacheco R."/>
            <person name="Padilla G."/>
            <person name="Ferreira P."/>
            <person name="Barriuso J."/>
            <person name="Kellner H."/>
            <person name="Castanera R."/>
            <person name="Alfaro M."/>
            <person name="Ramirez L."/>
            <person name="Pisabarro A.G."/>
            <person name="Kuo A."/>
            <person name="Tritt A."/>
            <person name="Lipzen A."/>
            <person name="He G."/>
            <person name="Yan M."/>
            <person name="Ng V."/>
            <person name="Cullen D."/>
            <person name="Martin F."/>
            <person name="Rosso M.-N."/>
            <person name="Henrissat B."/>
            <person name="Hibbett D."/>
            <person name="Martinez A.T."/>
            <person name="Grigoriev I.V."/>
        </authorList>
    </citation>
    <scope>NUCLEOTIDE SEQUENCE</scope>
    <source>
        <strain evidence="1">AH 40177</strain>
    </source>
</reference>
<organism evidence="1 2">
    <name type="scientific">Rhodocollybia butyracea</name>
    <dbReference type="NCBI Taxonomy" id="206335"/>
    <lineage>
        <taxon>Eukaryota</taxon>
        <taxon>Fungi</taxon>
        <taxon>Dikarya</taxon>
        <taxon>Basidiomycota</taxon>
        <taxon>Agaricomycotina</taxon>
        <taxon>Agaricomycetes</taxon>
        <taxon>Agaricomycetidae</taxon>
        <taxon>Agaricales</taxon>
        <taxon>Marasmiineae</taxon>
        <taxon>Omphalotaceae</taxon>
        <taxon>Rhodocollybia</taxon>
    </lineage>
</organism>
<dbReference type="Proteomes" id="UP000772434">
    <property type="component" value="Unassembled WGS sequence"/>
</dbReference>
<dbReference type="OrthoDB" id="5424209at2759"/>
<evidence type="ECO:0000313" key="1">
    <source>
        <dbReference type="EMBL" id="KAF9074231.1"/>
    </source>
</evidence>
<protein>
    <submittedName>
        <fullName evidence="1">Uncharacterized protein</fullName>
    </submittedName>
</protein>
<name>A0A9P5Q372_9AGAR</name>
<gene>
    <name evidence="1" type="ORF">BDP27DRAFT_1317521</name>
</gene>
<keyword evidence="2" id="KW-1185">Reference proteome</keyword>
<dbReference type="AlphaFoldDB" id="A0A9P5Q372"/>
<evidence type="ECO:0000313" key="2">
    <source>
        <dbReference type="Proteomes" id="UP000772434"/>
    </source>
</evidence>
<dbReference type="SUPFAM" id="SSF50494">
    <property type="entry name" value="Trypsin-like serine proteases"/>
    <property type="match status" value="1"/>
</dbReference>
<proteinExistence type="predicted"/>
<dbReference type="InterPro" id="IPR009003">
    <property type="entry name" value="Peptidase_S1_PA"/>
</dbReference>
<comment type="caution">
    <text evidence="1">The sequence shown here is derived from an EMBL/GenBank/DDBJ whole genome shotgun (WGS) entry which is preliminary data.</text>
</comment>
<sequence>MRQTGKPATSKSPTMELTPFVVTDDISESYYKGLPSNPRLIATTHLSPIAPPSSGQMEDQWGRDRWWPDSGRDTVLKEIRVLGDHPLASVWEIGLATSICQDLNKMCVNWTSLDALTIAKVGEESSGPATVWIGVESGALSYEEGSNVAYSILKCILEQWHIQDCRVEIRESCVTRQIGNKFLNLVHVNHATFTARSPYTATLGSPISSKDTLWAEGTGGFYFSAGGNDSNIYLVTARHVVFPLGKDDNKEYEQTNDNKIREELVILGTSSFNEHLAALDREVKDKESVIADLKDWLLFLRDKDDPGSVKSLEMDGMKLQIEEVELKQLNLLRKDIAAEWEGAENRVFGELVWAPPIVLSTEPSRYTLDLAVIKIDPGMLDAENFLGNTVNLGKKYTFPELTEKVHLHSSSPPSFKIPVGHRLVTLEDQVPEDALFNPPMRDPAGGPCFIVFKNGGKTDITFGKANNVSSFTRTCVAGQYTESREWPVVATNQESGAFSAKGDSGSCVADVFGRIAGILTSGSGATESSDVTYVTPISFVMQVLTKRFPQAHLNLTLVVPAGEWASAT</sequence>
<accession>A0A9P5Q372</accession>
<dbReference type="EMBL" id="JADNRY010000014">
    <property type="protein sequence ID" value="KAF9074231.1"/>
    <property type="molecule type" value="Genomic_DNA"/>
</dbReference>